<dbReference type="InterPro" id="IPR017853">
    <property type="entry name" value="GH"/>
</dbReference>
<dbReference type="RefSeq" id="WP_252761085.1">
    <property type="nucleotide sequence ID" value="NZ_JAMXLY010000026.1"/>
</dbReference>
<dbReference type="EMBL" id="JAMXLY010000026">
    <property type="protein sequence ID" value="MCO6025730.1"/>
    <property type="molecule type" value="Genomic_DNA"/>
</dbReference>
<gene>
    <name evidence="7" type="ORF">NG821_07735</name>
</gene>
<evidence type="ECO:0000256" key="2">
    <source>
        <dbReference type="ARBA" id="ARBA00022801"/>
    </source>
</evidence>
<accession>A0ABT1BYH1</accession>
<evidence type="ECO:0000313" key="7">
    <source>
        <dbReference type="EMBL" id="MCO6025730.1"/>
    </source>
</evidence>
<dbReference type="InterPro" id="IPR036156">
    <property type="entry name" value="Beta-gal/glucu_dom_sf"/>
</dbReference>
<dbReference type="Gene3D" id="2.60.40.10">
    <property type="entry name" value="Immunoglobulins"/>
    <property type="match status" value="1"/>
</dbReference>
<evidence type="ECO:0000259" key="5">
    <source>
        <dbReference type="Pfam" id="PF02836"/>
    </source>
</evidence>
<dbReference type="InterPro" id="IPR006102">
    <property type="entry name" value="Ig-like_GH2"/>
</dbReference>
<feature type="domain" description="Glycoside hydrolase family 2 immunoglobulin-like beta-sandwich" evidence="4">
    <location>
        <begin position="231"/>
        <end position="299"/>
    </location>
</feature>
<dbReference type="InterPro" id="IPR006103">
    <property type="entry name" value="Glyco_hydro_2_cat"/>
</dbReference>
<dbReference type="Gene3D" id="2.60.120.260">
    <property type="entry name" value="Galactose-binding domain-like"/>
    <property type="match status" value="1"/>
</dbReference>
<dbReference type="SUPFAM" id="SSF49785">
    <property type="entry name" value="Galactose-binding domain-like"/>
    <property type="match status" value="1"/>
</dbReference>
<evidence type="ECO:0000256" key="3">
    <source>
        <dbReference type="ARBA" id="ARBA00023295"/>
    </source>
</evidence>
<dbReference type="PANTHER" id="PTHR42732:SF3">
    <property type="entry name" value="HYDROLASE"/>
    <property type="match status" value="1"/>
</dbReference>
<keyword evidence="8" id="KW-1185">Reference proteome</keyword>
<evidence type="ECO:0000313" key="8">
    <source>
        <dbReference type="Proteomes" id="UP001204015"/>
    </source>
</evidence>
<sequence>MKKTIICVLCLFVTLISLRGAEIIPRPEYPRPQFERSAWINLNGAWTYAFDFSNSGKDRNWQSLKHFDGTIIVPFCPESRLSGVEYKDFINAMWYQREISIPSNWKGKDILLNFGAVYYQADIYIDGKFVMSHTGGSSSFSANITRYVAPGTTHSLVVYVKDDLRSGKQPGGKQCTSYFSQGCSYTRVTGIWQTVWMEAVSAEGLKSVYACPDIDQQQLVVHPQFYHESDDRLTTTVLSGKKVVVSKTVRCSNSSILVLLIPKMKLWSPESPFLYTIIYKVVDKNGRVIDEVKSYAGMRKVSTENGYVCLNNKPYYQRLVLDQGYYPDGEWTAPSDEALKKDIELGKGAGFNGARTHQKAFEERYFYWADKLGYFTYAESPSWDLDVNDELGARNFIGEWSEIVESRRNHPSIAIWTPFNETWNCQLGTYQRLITDVYHTTKAMDPARPINDASGDGHVVTDIWSVHDYERDPNKLIKELTFKEGQEPYRNQPDKKFLASYEGQPYIVDEFGGLPWMKAQDQKTSWGYGGGFKSMEDFYECLQKEVDALRACKNVCGFCYTQLTDVEQEKNGIYYYDRTPKFDMKRIKAIFESVR</sequence>
<feature type="domain" description="Glycoside hydrolase family 2 catalytic" evidence="5">
    <location>
        <begin position="335"/>
        <end position="594"/>
    </location>
</feature>
<keyword evidence="2" id="KW-0378">Hydrolase</keyword>
<dbReference type="Pfam" id="PF02837">
    <property type="entry name" value="Glyco_hydro_2_N"/>
    <property type="match status" value="1"/>
</dbReference>
<evidence type="ECO:0000256" key="1">
    <source>
        <dbReference type="ARBA" id="ARBA00007401"/>
    </source>
</evidence>
<dbReference type="SUPFAM" id="SSF51445">
    <property type="entry name" value="(Trans)glycosidases"/>
    <property type="match status" value="1"/>
</dbReference>
<dbReference type="InterPro" id="IPR006104">
    <property type="entry name" value="Glyco_hydro_2_N"/>
</dbReference>
<dbReference type="PANTHER" id="PTHR42732">
    <property type="entry name" value="BETA-GALACTOSIDASE"/>
    <property type="match status" value="1"/>
</dbReference>
<protein>
    <submittedName>
        <fullName evidence="7">Beta-glucuronidase</fullName>
    </submittedName>
</protein>
<dbReference type="Pfam" id="PF02836">
    <property type="entry name" value="Glyco_hydro_2_C"/>
    <property type="match status" value="1"/>
</dbReference>
<reference evidence="7 8" key="1">
    <citation type="submission" date="2022-06" db="EMBL/GenBank/DDBJ databases">
        <title>A taxonomic note on the genus Prevotella: Description of four novel genera and emended description of the genera Hallella and Xylanibacter.</title>
        <authorList>
            <person name="Hitch T.C.A."/>
        </authorList>
    </citation>
    <scope>NUCLEOTIDE SEQUENCE [LARGE SCALE GENOMIC DNA]</scope>
    <source>
        <strain evidence="7 8">DSM 100619</strain>
    </source>
</reference>
<evidence type="ECO:0000259" key="6">
    <source>
        <dbReference type="Pfam" id="PF02837"/>
    </source>
</evidence>
<dbReference type="SUPFAM" id="SSF49303">
    <property type="entry name" value="beta-Galactosidase/glucuronidase domain"/>
    <property type="match status" value="1"/>
</dbReference>
<name>A0ABT1BYH1_9BACT</name>
<dbReference type="InterPro" id="IPR008979">
    <property type="entry name" value="Galactose-bd-like_sf"/>
</dbReference>
<comment type="caution">
    <text evidence="7">The sequence shown here is derived from an EMBL/GenBank/DDBJ whole genome shotgun (WGS) entry which is preliminary data.</text>
</comment>
<dbReference type="InterPro" id="IPR013783">
    <property type="entry name" value="Ig-like_fold"/>
</dbReference>
<comment type="similarity">
    <text evidence="1">Belongs to the glycosyl hydrolase 2 family.</text>
</comment>
<organism evidence="7 8">
    <name type="scientific">Segatella cerevisiae</name>
    <dbReference type="NCBI Taxonomy" id="2053716"/>
    <lineage>
        <taxon>Bacteria</taxon>
        <taxon>Pseudomonadati</taxon>
        <taxon>Bacteroidota</taxon>
        <taxon>Bacteroidia</taxon>
        <taxon>Bacteroidales</taxon>
        <taxon>Prevotellaceae</taxon>
        <taxon>Segatella</taxon>
    </lineage>
</organism>
<evidence type="ECO:0000259" key="4">
    <source>
        <dbReference type="Pfam" id="PF00703"/>
    </source>
</evidence>
<dbReference type="Proteomes" id="UP001204015">
    <property type="component" value="Unassembled WGS sequence"/>
</dbReference>
<proteinExistence type="inferred from homology"/>
<keyword evidence="3" id="KW-0326">Glycosidase</keyword>
<feature type="domain" description="Glycosyl hydrolases family 2 sugar binding" evidence="6">
    <location>
        <begin position="41"/>
        <end position="160"/>
    </location>
</feature>
<dbReference type="Pfam" id="PF00703">
    <property type="entry name" value="Glyco_hydro_2"/>
    <property type="match status" value="1"/>
</dbReference>
<dbReference type="InterPro" id="IPR051913">
    <property type="entry name" value="GH2_Domain-Containing"/>
</dbReference>
<dbReference type="Gene3D" id="3.20.20.80">
    <property type="entry name" value="Glycosidases"/>
    <property type="match status" value="1"/>
</dbReference>